<dbReference type="InterPro" id="IPR036908">
    <property type="entry name" value="RlpA-like_sf"/>
</dbReference>
<dbReference type="InterPro" id="IPR001153">
    <property type="entry name" value="Barwin_dom"/>
</dbReference>
<proteinExistence type="predicted"/>
<dbReference type="SUPFAM" id="SSF50685">
    <property type="entry name" value="Barwin-like endoglucanases"/>
    <property type="match status" value="1"/>
</dbReference>
<dbReference type="OMA" id="HAQGHLM"/>
<evidence type="ECO:0000313" key="4">
    <source>
        <dbReference type="Proteomes" id="UP000008141"/>
    </source>
</evidence>
<dbReference type="GeneID" id="17356729"/>
<dbReference type="PRINTS" id="PR00602">
    <property type="entry name" value="BARWIN"/>
</dbReference>
<dbReference type="InParanoid" id="E1ZA87"/>
<dbReference type="Proteomes" id="UP000008141">
    <property type="component" value="Unassembled WGS sequence"/>
</dbReference>
<dbReference type="InterPro" id="IPR044301">
    <property type="entry name" value="PR4"/>
</dbReference>
<reference evidence="3 4" key="1">
    <citation type="journal article" date="2010" name="Plant Cell">
        <title>The Chlorella variabilis NC64A genome reveals adaptation to photosymbiosis, coevolution with viruses, and cryptic sex.</title>
        <authorList>
            <person name="Blanc G."/>
            <person name="Duncan G."/>
            <person name="Agarkova I."/>
            <person name="Borodovsky M."/>
            <person name="Gurnon J."/>
            <person name="Kuo A."/>
            <person name="Lindquist E."/>
            <person name="Lucas S."/>
            <person name="Pangilinan J."/>
            <person name="Polle J."/>
            <person name="Salamov A."/>
            <person name="Terry A."/>
            <person name="Yamada T."/>
            <person name="Dunigan D.D."/>
            <person name="Grigoriev I.V."/>
            <person name="Claverie J.M."/>
            <person name="Van Etten J.L."/>
        </authorList>
    </citation>
    <scope>NUCLEOTIDE SEQUENCE [LARGE SCALE GENOMIC DNA]</scope>
    <source>
        <strain evidence="3 4">NC64A</strain>
    </source>
</reference>
<dbReference type="GO" id="GO:0042742">
    <property type="term" value="P:defense response to bacterium"/>
    <property type="evidence" value="ECO:0007669"/>
    <property type="project" value="InterPro"/>
</dbReference>
<dbReference type="KEGG" id="cvr:CHLNCDRAFT_21703"/>
<keyword evidence="4" id="KW-1185">Reference proteome</keyword>
<protein>
    <recommendedName>
        <fullName evidence="2">Barwin domain-containing protein</fullName>
    </recommendedName>
</protein>
<dbReference type="STRING" id="554065.E1ZA87"/>
<dbReference type="Gene3D" id="2.40.40.10">
    <property type="entry name" value="RlpA-like domain"/>
    <property type="match status" value="1"/>
</dbReference>
<keyword evidence="1" id="KW-1015">Disulfide bond</keyword>
<dbReference type="GO" id="GO:0004540">
    <property type="term" value="F:RNA nuclease activity"/>
    <property type="evidence" value="ECO:0007669"/>
    <property type="project" value="InterPro"/>
</dbReference>
<feature type="domain" description="Barwin" evidence="2">
    <location>
        <begin position="1"/>
        <end position="100"/>
    </location>
</feature>
<evidence type="ECO:0000313" key="3">
    <source>
        <dbReference type="EMBL" id="EFN57221.1"/>
    </source>
</evidence>
<dbReference type="OrthoDB" id="507449at2759"/>
<dbReference type="PANTHER" id="PTHR46351">
    <property type="entry name" value="WOUND-INDUCED PROTEIN WIN2"/>
    <property type="match status" value="1"/>
</dbReference>
<gene>
    <name evidence="3" type="ORF">CHLNCDRAFT_21703</name>
</gene>
<evidence type="ECO:0000259" key="2">
    <source>
        <dbReference type="PROSITE" id="PS51174"/>
    </source>
</evidence>
<dbReference type="PANTHER" id="PTHR46351:SF3">
    <property type="entry name" value="WOUND-INDUCED PROTEIN WIN2"/>
    <property type="match status" value="1"/>
</dbReference>
<dbReference type="eggNOG" id="KOG4742">
    <property type="taxonomic scope" value="Eukaryota"/>
</dbReference>
<feature type="non-terminal residue" evidence="3">
    <location>
        <position position="1"/>
    </location>
</feature>
<dbReference type="AlphaFoldDB" id="E1ZA87"/>
<dbReference type="EMBL" id="GL433840">
    <property type="protein sequence ID" value="EFN57221.1"/>
    <property type="molecule type" value="Genomic_DNA"/>
</dbReference>
<evidence type="ECO:0000256" key="1">
    <source>
        <dbReference type="ARBA" id="ARBA00023157"/>
    </source>
</evidence>
<dbReference type="Pfam" id="PF00967">
    <property type="entry name" value="Barwin"/>
    <property type="match status" value="1"/>
</dbReference>
<dbReference type="GO" id="GO:0050832">
    <property type="term" value="P:defense response to fungus"/>
    <property type="evidence" value="ECO:0007669"/>
    <property type="project" value="InterPro"/>
</dbReference>
<sequence>PCSTLYCADRFAGKTRAWVMSYPWVAYCAPYLSGMTQDKCGKLLRMTNNRTGARTVVRMVDMCGHSAIDADQQSAFIPLDTDRQGYFDGDLSVTLELVAC</sequence>
<name>E1ZA87_CHLVA</name>
<dbReference type="PROSITE" id="PS51174">
    <property type="entry name" value="BARWIN_3"/>
    <property type="match status" value="1"/>
</dbReference>
<organism evidence="4">
    <name type="scientific">Chlorella variabilis</name>
    <name type="common">Green alga</name>
    <dbReference type="NCBI Taxonomy" id="554065"/>
    <lineage>
        <taxon>Eukaryota</taxon>
        <taxon>Viridiplantae</taxon>
        <taxon>Chlorophyta</taxon>
        <taxon>core chlorophytes</taxon>
        <taxon>Trebouxiophyceae</taxon>
        <taxon>Chlorellales</taxon>
        <taxon>Chlorellaceae</taxon>
        <taxon>Chlorella clade</taxon>
        <taxon>Chlorella</taxon>
    </lineage>
</organism>
<accession>E1ZA87</accession>
<dbReference type="RefSeq" id="XP_005849323.1">
    <property type="nucleotide sequence ID" value="XM_005849261.1"/>
</dbReference>